<keyword evidence="12" id="KW-1185">Reference proteome</keyword>
<feature type="compositionally biased region" description="Low complexity" evidence="9">
    <location>
        <begin position="482"/>
        <end position="496"/>
    </location>
</feature>
<evidence type="ECO:0000256" key="4">
    <source>
        <dbReference type="ARBA" id="ARBA00022821"/>
    </source>
</evidence>
<keyword evidence="5 8" id="KW-1133">Transmembrane helix</keyword>
<evidence type="ECO:0000313" key="11">
    <source>
        <dbReference type="EMBL" id="KAJ7947786.1"/>
    </source>
</evidence>
<feature type="transmembrane region" description="Helical" evidence="10">
    <location>
        <begin position="411"/>
        <end position="439"/>
    </location>
</feature>
<feature type="transmembrane region" description="Helical" evidence="10">
    <location>
        <begin position="316"/>
        <end position="334"/>
    </location>
</feature>
<organism evidence="11 12">
    <name type="scientific">Quillaja saponaria</name>
    <name type="common">Soap bark tree</name>
    <dbReference type="NCBI Taxonomy" id="32244"/>
    <lineage>
        <taxon>Eukaryota</taxon>
        <taxon>Viridiplantae</taxon>
        <taxon>Streptophyta</taxon>
        <taxon>Embryophyta</taxon>
        <taxon>Tracheophyta</taxon>
        <taxon>Spermatophyta</taxon>
        <taxon>Magnoliopsida</taxon>
        <taxon>eudicotyledons</taxon>
        <taxon>Gunneridae</taxon>
        <taxon>Pentapetalae</taxon>
        <taxon>rosids</taxon>
        <taxon>fabids</taxon>
        <taxon>Fabales</taxon>
        <taxon>Quillajaceae</taxon>
        <taxon>Quillaja</taxon>
    </lineage>
</organism>
<keyword evidence="7 8" id="KW-0568">Pathogenesis-related protein</keyword>
<accession>A0AAD7PA20</accession>
<reference evidence="11" key="1">
    <citation type="journal article" date="2023" name="Science">
        <title>Elucidation of the pathway for biosynthesis of saponin adjuvants from the soapbark tree.</title>
        <authorList>
            <person name="Reed J."/>
            <person name="Orme A."/>
            <person name="El-Demerdash A."/>
            <person name="Owen C."/>
            <person name="Martin L.B.B."/>
            <person name="Misra R.C."/>
            <person name="Kikuchi S."/>
            <person name="Rejzek M."/>
            <person name="Martin A.C."/>
            <person name="Harkess A."/>
            <person name="Leebens-Mack J."/>
            <person name="Louveau T."/>
            <person name="Stephenson M.J."/>
            <person name="Osbourn A."/>
        </authorList>
    </citation>
    <scope>NUCLEOTIDE SEQUENCE</scope>
    <source>
        <strain evidence="11">S10</strain>
    </source>
</reference>
<evidence type="ECO:0000256" key="6">
    <source>
        <dbReference type="ARBA" id="ARBA00023136"/>
    </source>
</evidence>
<dbReference type="Pfam" id="PF03094">
    <property type="entry name" value="Mlo"/>
    <property type="match status" value="1"/>
</dbReference>
<proteinExistence type="inferred from homology"/>
<dbReference type="KEGG" id="qsa:O6P43_028349"/>
<gene>
    <name evidence="8" type="primary">MLO</name>
    <name evidence="11" type="ORF">O6P43_028349</name>
</gene>
<feature type="transmembrane region" description="Helical" evidence="10">
    <location>
        <begin position="64"/>
        <end position="82"/>
    </location>
</feature>
<evidence type="ECO:0000256" key="5">
    <source>
        <dbReference type="ARBA" id="ARBA00022989"/>
    </source>
</evidence>
<dbReference type="GO" id="GO:0006952">
    <property type="term" value="P:defense response"/>
    <property type="evidence" value="ECO:0007669"/>
    <property type="project" value="UniProtKB-KW"/>
</dbReference>
<feature type="region of interest" description="Disordered" evidence="9">
    <location>
        <begin position="470"/>
        <end position="524"/>
    </location>
</feature>
<evidence type="ECO:0000256" key="1">
    <source>
        <dbReference type="ARBA" id="ARBA00004141"/>
    </source>
</evidence>
<comment type="similarity">
    <text evidence="2 8">Belongs to the MLO family.</text>
</comment>
<comment type="caution">
    <text evidence="11">The sequence shown here is derived from an EMBL/GenBank/DDBJ whole genome shotgun (WGS) entry which is preliminary data.</text>
</comment>
<dbReference type="GO" id="GO:0016020">
    <property type="term" value="C:membrane"/>
    <property type="evidence" value="ECO:0007669"/>
    <property type="project" value="UniProtKB-SubCell"/>
</dbReference>
<evidence type="ECO:0000256" key="7">
    <source>
        <dbReference type="ARBA" id="ARBA00023265"/>
    </source>
</evidence>
<dbReference type="GO" id="GO:0005516">
    <property type="term" value="F:calmodulin binding"/>
    <property type="evidence" value="ECO:0007669"/>
    <property type="project" value="UniProtKB-KW"/>
</dbReference>
<keyword evidence="6 8" id="KW-0472">Membrane</keyword>
<feature type="transmembrane region" description="Helical" evidence="10">
    <location>
        <begin position="379"/>
        <end position="399"/>
    </location>
</feature>
<comment type="function">
    <text evidence="8">May be involved in modulation of pathogen defense and leaf cell death.</text>
</comment>
<evidence type="ECO:0000256" key="8">
    <source>
        <dbReference type="RuleBase" id="RU280816"/>
    </source>
</evidence>
<dbReference type="PANTHER" id="PTHR31942:SF89">
    <property type="entry name" value="MLO-LIKE PROTEIN 3"/>
    <property type="match status" value="1"/>
</dbReference>
<evidence type="ECO:0000256" key="9">
    <source>
        <dbReference type="SAM" id="MobiDB-lite"/>
    </source>
</evidence>
<dbReference type="InterPro" id="IPR004326">
    <property type="entry name" value="Mlo"/>
</dbReference>
<comment type="subcellular location">
    <subcellularLocation>
        <location evidence="1 8">Membrane</location>
        <topology evidence="1 8">Multi-pass membrane protein</topology>
    </subcellularLocation>
</comment>
<comment type="domain">
    <text evidence="8">The C-terminus contains a calmodulin-binding domain, which binds calmodulin in a calcium-dependent fashion.</text>
</comment>
<name>A0AAD7PA20_QUISA</name>
<dbReference type="EMBL" id="JARAOO010000012">
    <property type="protein sequence ID" value="KAJ7947786.1"/>
    <property type="molecule type" value="Genomic_DNA"/>
</dbReference>
<keyword evidence="4 8" id="KW-0611">Plant defense</keyword>
<feature type="transmembrane region" description="Helical" evidence="10">
    <location>
        <begin position="19"/>
        <end position="43"/>
    </location>
</feature>
<evidence type="ECO:0000313" key="12">
    <source>
        <dbReference type="Proteomes" id="UP001163823"/>
    </source>
</evidence>
<dbReference type="Proteomes" id="UP001163823">
    <property type="component" value="Chromosome 12"/>
</dbReference>
<keyword evidence="3 8" id="KW-0812">Transmembrane</keyword>
<dbReference type="AlphaFoldDB" id="A0AAD7PA20"/>
<protein>
    <recommendedName>
        <fullName evidence="8">MLO-like protein</fullName>
    </recommendedName>
</protein>
<feature type="transmembrane region" description="Helical" evidence="10">
    <location>
        <begin position="168"/>
        <end position="189"/>
    </location>
</feature>
<evidence type="ECO:0000256" key="2">
    <source>
        <dbReference type="ARBA" id="ARBA00006574"/>
    </source>
</evidence>
<sequence length="524" mass="59788">MAAGAGTATVRSLEQTPTWALATVCFIFIFVSIFIEHLIHLLCHWLKRHRKTALFEAVEKLKSVLMGFGFMSLILTVTQGPVSKICIPTKVANIMLPCRKSAPAKITKALSLEHIWISTTQNPLPSKYLFADHLWAERSLAEAASSGSDHCESKGKTSLISSEGLNQLSIFIFVLAVMHIVYSVLTMALGRAKMRRWKAWEKETLTVEYQAANDPNRFRFIRQTTFARRHTSSCTRSTLELWTKCFFRQFFCSVAKVDYLTLRHGFISAHLSTNNSFNFQKYIQRSLDDDFKVVVGIRPFMWIAVVIFLFLDMHGWHIYLWVSFLPLTIVLVLGTKMEVIVANMALKLQDQTNVIKGTPLVQPSDNFFWFGHPEYILDLLHFTLFMNAFELAFFIWVTVEFGIKSCYHEDVVIIVVRMVLAVTVQVMCSYITLPLYALVTQMGSQLKKAVLEDQTANVLKQWHAEVKKRKKREKQQSGQELSSITISSSSRTISSSPEVSLHQRAPTFSEMTKFPSQTEIEENP</sequence>
<evidence type="ECO:0000256" key="10">
    <source>
        <dbReference type="SAM" id="Phobius"/>
    </source>
</evidence>
<feature type="transmembrane region" description="Helical" evidence="10">
    <location>
        <begin position="291"/>
        <end position="310"/>
    </location>
</feature>
<keyword evidence="8" id="KW-0112">Calmodulin-binding</keyword>
<dbReference type="PANTHER" id="PTHR31942">
    <property type="entry name" value="MLO-LIKE PROTEIN 1"/>
    <property type="match status" value="1"/>
</dbReference>
<evidence type="ECO:0000256" key="3">
    <source>
        <dbReference type="ARBA" id="ARBA00022692"/>
    </source>
</evidence>